<dbReference type="GO" id="GO:0016020">
    <property type="term" value="C:membrane"/>
    <property type="evidence" value="ECO:0007669"/>
    <property type="project" value="UniProtKB-SubCell"/>
</dbReference>
<feature type="signal peptide" evidence="7">
    <location>
        <begin position="1"/>
        <end position="30"/>
    </location>
</feature>
<reference evidence="10" key="1">
    <citation type="journal article" date="2020" name="Nat. Genet.">
        <title>Genomic diversifications of five Gossypium allopolyploid species and their impact on cotton improvement.</title>
        <authorList>
            <person name="Chen Z.J."/>
            <person name="Sreedasyam A."/>
            <person name="Ando A."/>
            <person name="Song Q."/>
            <person name="De Santiago L.M."/>
            <person name="Hulse-Kemp A.M."/>
            <person name="Ding M."/>
            <person name="Ye W."/>
            <person name="Kirkbride R.C."/>
            <person name="Jenkins J."/>
            <person name="Plott C."/>
            <person name="Lovell J."/>
            <person name="Lin Y.M."/>
            <person name="Vaughn R."/>
            <person name="Liu B."/>
            <person name="Simpson S."/>
            <person name="Scheffler B.E."/>
            <person name="Wen L."/>
            <person name="Saski C.A."/>
            <person name="Grover C.E."/>
            <person name="Hu G."/>
            <person name="Conover J.L."/>
            <person name="Carlson J.W."/>
            <person name="Shu S."/>
            <person name="Boston L.B."/>
            <person name="Williams M."/>
            <person name="Peterson D.G."/>
            <person name="McGee K."/>
            <person name="Jones D.C."/>
            <person name="Wendel J.F."/>
            <person name="Stelly D.M."/>
            <person name="Grimwood J."/>
            <person name="Schmutz J."/>
        </authorList>
    </citation>
    <scope>NUCLEOTIDE SEQUENCE [LARGE SCALE GENOMIC DNA]</scope>
    <source>
        <strain evidence="10">cv. 3-79</strain>
    </source>
</reference>
<keyword evidence="7" id="KW-0732">Signal</keyword>
<evidence type="ECO:0000256" key="4">
    <source>
        <dbReference type="ARBA" id="ARBA00023136"/>
    </source>
</evidence>
<evidence type="ECO:0000313" key="9">
    <source>
        <dbReference type="EMBL" id="KAB1670804.1"/>
    </source>
</evidence>
<feature type="region of interest" description="Disordered" evidence="5">
    <location>
        <begin position="39"/>
        <end position="91"/>
    </location>
</feature>
<feature type="domain" description="Rrp5 OB-fold" evidence="8">
    <location>
        <begin position="387"/>
        <end position="457"/>
    </location>
</feature>
<dbReference type="Proteomes" id="UP000327439">
    <property type="component" value="Unassembled WGS sequence"/>
</dbReference>
<gene>
    <name evidence="9" type="ORF">ES319_1Z135300v1</name>
</gene>
<keyword evidence="2 6" id="KW-0812">Transmembrane</keyword>
<dbReference type="InterPro" id="IPR012879">
    <property type="entry name" value="CCDC47"/>
</dbReference>
<feature type="chain" id="PRO_5023853428" description="Rrp5 OB-fold domain-containing protein" evidence="7">
    <location>
        <begin position="31"/>
        <end position="551"/>
    </location>
</feature>
<evidence type="ECO:0000256" key="7">
    <source>
        <dbReference type="SAM" id="SignalP"/>
    </source>
</evidence>
<dbReference type="Pfam" id="PF24682">
    <property type="entry name" value="OB_RRP5"/>
    <property type="match status" value="1"/>
</dbReference>
<proteinExistence type="predicted"/>
<feature type="transmembrane region" description="Helical" evidence="6">
    <location>
        <begin position="145"/>
        <end position="164"/>
    </location>
</feature>
<dbReference type="GO" id="GO:0005509">
    <property type="term" value="F:calcium ion binding"/>
    <property type="evidence" value="ECO:0007669"/>
    <property type="project" value="InterPro"/>
</dbReference>
<protein>
    <recommendedName>
        <fullName evidence="8">Rrp5 OB-fold domain-containing protein</fullName>
    </recommendedName>
</protein>
<dbReference type="OrthoDB" id="10039147at2759"/>
<evidence type="ECO:0000313" key="10">
    <source>
        <dbReference type="Proteomes" id="UP000327439"/>
    </source>
</evidence>
<evidence type="ECO:0000259" key="8">
    <source>
        <dbReference type="Pfam" id="PF24682"/>
    </source>
</evidence>
<keyword evidence="3 6" id="KW-1133">Transmembrane helix</keyword>
<feature type="compositionally biased region" description="Polar residues" evidence="5">
    <location>
        <begin position="59"/>
        <end position="68"/>
    </location>
</feature>
<dbReference type="PANTHER" id="PTHR12883">
    <property type="entry name" value="ADIPOCYTE-SPECIFIC PROTEIN 4-RELATED"/>
    <property type="match status" value="1"/>
</dbReference>
<dbReference type="GO" id="GO:0005783">
    <property type="term" value="C:endoplasmic reticulum"/>
    <property type="evidence" value="ECO:0007669"/>
    <property type="project" value="InterPro"/>
</dbReference>
<dbReference type="InterPro" id="IPR057300">
    <property type="entry name" value="OB_Rrp5"/>
</dbReference>
<feature type="region of interest" description="Disordered" evidence="5">
    <location>
        <begin position="106"/>
        <end position="141"/>
    </location>
</feature>
<evidence type="ECO:0000256" key="5">
    <source>
        <dbReference type="SAM" id="MobiDB-lite"/>
    </source>
</evidence>
<dbReference type="GO" id="GO:0032469">
    <property type="term" value="P:endoplasmic reticulum calcium ion homeostasis"/>
    <property type="evidence" value="ECO:0007669"/>
    <property type="project" value="InterPro"/>
</dbReference>
<dbReference type="Pfam" id="PF07946">
    <property type="entry name" value="CCDC47"/>
    <property type="match status" value="1"/>
</dbReference>
<feature type="compositionally biased region" description="Polar residues" evidence="5">
    <location>
        <begin position="75"/>
        <end position="91"/>
    </location>
</feature>
<sequence length="551" mass="60576">MKRPKSISSFNLLLLLSVLITHLCFSLVFADSHFEGFDSEDDDTVEEEPFDPHSVKSPPLTQSESQPSLDPDLNTVPTSDPSSQSDLQKPSTTTFEYWDEDEFEGLPIEQPQPEPSKATENASPNDPDPKTASRPGNVSGSKKSFTVEIICGVFLIAFMINYFIGKRENENIALAWAAKFATKGSIFEKNFSLLGIGEGEDSPLLLKEGQNVFKFYASGRRYCQGLLATMELKSGHDLISRLFNLVVPCKDEITFEVYMNEEAMDQVVFALAKKKAAKGMQKEVRDLQRFAGLVANPSGRKWVVDELSVISESKEVAGDLITETVLEQLFSQEVLLAGSFTFLATHERPYLLSAASLPSSLPSAGSLFCPLLVLCSDLCWFFVSLPSTVNAVVEIVKEHYLVIAIPEYNHAIGYASIADYNTQKLPHKQFVNGQRVIATVMALPSPETSGRLLLLLNPIGEVTETSSSKWAKKKSSYNVGSLVPAEVTEIMPLELRLKFGIGFCARVHITEDLSIKPAKLAEAQKRSFQGLGAAPNSKCCCGDCERTLLGM</sequence>
<keyword evidence="10" id="KW-1185">Reference proteome</keyword>
<dbReference type="AlphaFoldDB" id="A0A5J5NDI7"/>
<dbReference type="PANTHER" id="PTHR12883:SF0">
    <property type="entry name" value="PAT COMPLEX SUBUNIT CCDC47"/>
    <property type="match status" value="1"/>
</dbReference>
<feature type="compositionally biased region" description="Acidic residues" evidence="5">
    <location>
        <begin position="39"/>
        <end position="49"/>
    </location>
</feature>
<evidence type="ECO:0000256" key="1">
    <source>
        <dbReference type="ARBA" id="ARBA00004167"/>
    </source>
</evidence>
<keyword evidence="4 6" id="KW-0472">Membrane</keyword>
<evidence type="ECO:0000256" key="3">
    <source>
        <dbReference type="ARBA" id="ARBA00022989"/>
    </source>
</evidence>
<evidence type="ECO:0000256" key="6">
    <source>
        <dbReference type="SAM" id="Phobius"/>
    </source>
</evidence>
<comment type="subcellular location">
    <subcellularLocation>
        <location evidence="1">Membrane</location>
        <topology evidence="1">Single-pass membrane protein</topology>
    </subcellularLocation>
</comment>
<evidence type="ECO:0000256" key="2">
    <source>
        <dbReference type="ARBA" id="ARBA00022692"/>
    </source>
</evidence>
<dbReference type="EMBL" id="ML706333">
    <property type="protein sequence ID" value="KAB1670804.1"/>
    <property type="molecule type" value="Genomic_DNA"/>
</dbReference>
<accession>A0A5J5NDI7</accession>
<organism evidence="9 10">
    <name type="scientific">Gossypium barbadense</name>
    <name type="common">Sea Island cotton</name>
    <name type="synonym">Hibiscus barbadensis</name>
    <dbReference type="NCBI Taxonomy" id="3634"/>
    <lineage>
        <taxon>Eukaryota</taxon>
        <taxon>Viridiplantae</taxon>
        <taxon>Streptophyta</taxon>
        <taxon>Embryophyta</taxon>
        <taxon>Tracheophyta</taxon>
        <taxon>Spermatophyta</taxon>
        <taxon>Magnoliopsida</taxon>
        <taxon>eudicotyledons</taxon>
        <taxon>Gunneridae</taxon>
        <taxon>Pentapetalae</taxon>
        <taxon>rosids</taxon>
        <taxon>malvids</taxon>
        <taxon>Malvales</taxon>
        <taxon>Malvaceae</taxon>
        <taxon>Malvoideae</taxon>
        <taxon>Gossypium</taxon>
    </lineage>
</organism>
<name>A0A5J5NDI7_GOSBA</name>